<keyword evidence="2" id="KW-0489">Methyltransferase</keyword>
<name>A0A367M853_PSEAI</name>
<keyword evidence="2" id="KW-0808">Transferase</keyword>
<dbReference type="GO" id="GO:0008168">
    <property type="term" value="F:methyltransferase activity"/>
    <property type="evidence" value="ECO:0007669"/>
    <property type="project" value="UniProtKB-KW"/>
</dbReference>
<reference evidence="2 3" key="1">
    <citation type="submission" date="2018-07" db="EMBL/GenBank/DDBJ databases">
        <title>Mechanisms of high-level aminoglycoside resistance among Gram-negative pathogens in Brazil.</title>
        <authorList>
            <person name="Ballaben A.S."/>
            <person name="Darini A.L.C."/>
            <person name="Doi Y."/>
        </authorList>
    </citation>
    <scope>NUCLEOTIDE SEQUENCE [LARGE SCALE GENOMIC DNA]</scope>
    <source>
        <strain evidence="2 3">B2-305</strain>
    </source>
</reference>
<accession>A0A367M853</accession>
<gene>
    <name evidence="2" type="ORF">DT376_17540</name>
</gene>
<comment type="caution">
    <text evidence="2">The sequence shown here is derived from an EMBL/GenBank/DDBJ whole genome shotgun (WGS) entry which is preliminary data.</text>
</comment>
<evidence type="ECO:0000313" key="3">
    <source>
        <dbReference type="Proteomes" id="UP000253594"/>
    </source>
</evidence>
<dbReference type="AlphaFoldDB" id="A0A367M853"/>
<proteinExistence type="predicted"/>
<protein>
    <submittedName>
        <fullName evidence="2">Class I SAM-dependent methyltransferase</fullName>
    </submittedName>
</protein>
<feature type="non-terminal residue" evidence="2">
    <location>
        <position position="1"/>
    </location>
</feature>
<dbReference type="EMBL" id="QORE01000576">
    <property type="protein sequence ID" value="RCI73588.1"/>
    <property type="molecule type" value="Genomic_DNA"/>
</dbReference>
<dbReference type="GO" id="GO:0032259">
    <property type="term" value="P:methylation"/>
    <property type="evidence" value="ECO:0007669"/>
    <property type="project" value="UniProtKB-KW"/>
</dbReference>
<evidence type="ECO:0000256" key="1">
    <source>
        <dbReference type="SAM" id="MobiDB-lite"/>
    </source>
</evidence>
<evidence type="ECO:0000313" key="2">
    <source>
        <dbReference type="EMBL" id="RCI73588.1"/>
    </source>
</evidence>
<dbReference type="Proteomes" id="UP000253594">
    <property type="component" value="Unassembled WGS sequence"/>
</dbReference>
<sequence>RDGGGGRMLPPADRPRLPLMYGLSARKPR</sequence>
<organism evidence="2 3">
    <name type="scientific">Pseudomonas aeruginosa</name>
    <dbReference type="NCBI Taxonomy" id="287"/>
    <lineage>
        <taxon>Bacteria</taxon>
        <taxon>Pseudomonadati</taxon>
        <taxon>Pseudomonadota</taxon>
        <taxon>Gammaproteobacteria</taxon>
        <taxon>Pseudomonadales</taxon>
        <taxon>Pseudomonadaceae</taxon>
        <taxon>Pseudomonas</taxon>
    </lineage>
</organism>
<feature type="region of interest" description="Disordered" evidence="1">
    <location>
        <begin position="1"/>
        <end position="29"/>
    </location>
</feature>